<evidence type="ECO:0000313" key="4">
    <source>
        <dbReference type="EMBL" id="MBZ0157316.1"/>
    </source>
</evidence>
<dbReference type="Proteomes" id="UP000705867">
    <property type="component" value="Unassembled WGS sequence"/>
</dbReference>
<evidence type="ECO:0000259" key="2">
    <source>
        <dbReference type="Pfam" id="PF03364"/>
    </source>
</evidence>
<dbReference type="Pfam" id="PF11127">
    <property type="entry name" value="YgaP-like_TM"/>
    <property type="match status" value="1"/>
</dbReference>
<dbReference type="InterPro" id="IPR047137">
    <property type="entry name" value="ORF3"/>
</dbReference>
<dbReference type="Pfam" id="PF03364">
    <property type="entry name" value="Polyketide_cyc"/>
    <property type="match status" value="1"/>
</dbReference>
<dbReference type="PANTHER" id="PTHR33824">
    <property type="entry name" value="POLYKETIDE CYCLASE/DEHYDRASE AND LIPID TRANSPORT SUPERFAMILY PROTEIN"/>
    <property type="match status" value="1"/>
</dbReference>
<dbReference type="InterPro" id="IPR021309">
    <property type="entry name" value="YgaP-like_TM"/>
</dbReference>
<dbReference type="InterPro" id="IPR023393">
    <property type="entry name" value="START-like_dom_sf"/>
</dbReference>
<organism evidence="4 5">
    <name type="scientific">Candidatus Nitrobium versatile</name>
    <dbReference type="NCBI Taxonomy" id="2884831"/>
    <lineage>
        <taxon>Bacteria</taxon>
        <taxon>Pseudomonadati</taxon>
        <taxon>Nitrospirota</taxon>
        <taxon>Nitrospiria</taxon>
        <taxon>Nitrospirales</taxon>
        <taxon>Nitrospiraceae</taxon>
        <taxon>Candidatus Nitrobium</taxon>
    </lineage>
</organism>
<protein>
    <submittedName>
        <fullName evidence="4">SRPBCC family protein</fullName>
    </submittedName>
</protein>
<dbReference type="SUPFAM" id="SSF55961">
    <property type="entry name" value="Bet v1-like"/>
    <property type="match status" value="1"/>
</dbReference>
<evidence type="ECO:0000313" key="5">
    <source>
        <dbReference type="Proteomes" id="UP000705867"/>
    </source>
</evidence>
<accession>A0A953J6S4</accession>
<feature type="domain" description="Inner membrane protein YgaP-like transmembrane" evidence="3">
    <location>
        <begin position="20"/>
        <end position="82"/>
    </location>
</feature>
<comment type="caution">
    <text evidence="4">The sequence shown here is derived from an EMBL/GenBank/DDBJ whole genome shotgun (WGS) entry which is preliminary data.</text>
</comment>
<dbReference type="PANTHER" id="PTHR33824:SF7">
    <property type="entry name" value="POLYKETIDE CYCLASE_DEHYDRASE AND LIPID TRANSPORT SUPERFAMILY PROTEIN"/>
    <property type="match status" value="1"/>
</dbReference>
<dbReference type="AlphaFoldDB" id="A0A953J6S4"/>
<dbReference type="EMBL" id="JAIOIV010000110">
    <property type="protein sequence ID" value="MBZ0157316.1"/>
    <property type="molecule type" value="Genomic_DNA"/>
</dbReference>
<sequence>MERTTALQRQGREEIRGRKTVNVGRMERWLSLLGGGLLTLRGIRRKSLPGKALALAGSYLMYRGKTGHCNLYEAMGISTAAERKRGVRVERSITVNRPPEVVYQYWRNLENLPNFMDHLESVRVSGGRSHWVAKTPVGGTVEWDAETTREIENELIGWRSLPGSEVQNEGEVQFRRAPGNRGTEIKLKITYFPPGGAAGEAMGKLFNVITDRTIAQDLRTFKQIIETGEVATSAAQPAGNGGKLGETS</sequence>
<evidence type="ECO:0000259" key="3">
    <source>
        <dbReference type="Pfam" id="PF11127"/>
    </source>
</evidence>
<dbReference type="Gene3D" id="3.30.530.20">
    <property type="match status" value="1"/>
</dbReference>
<dbReference type="CDD" id="cd07817">
    <property type="entry name" value="SRPBCC_8"/>
    <property type="match status" value="1"/>
</dbReference>
<reference evidence="4" key="1">
    <citation type="journal article" date="2021" name="bioRxiv">
        <title>Unraveling nitrogen, sulfur and carbon metabolic pathways and microbial community transcriptional responses to substrate deprivation and toxicity stresses in a bioreactor mimicking anoxic brackish coastal sediment conditions.</title>
        <authorList>
            <person name="Martins P.D."/>
            <person name="Echeveste M.J."/>
            <person name="Arshad A."/>
            <person name="Kurth J."/>
            <person name="Ouboter H."/>
            <person name="Jetten M.S.M."/>
            <person name="Welte C.U."/>
        </authorList>
    </citation>
    <scope>NUCLEOTIDE SEQUENCE</scope>
    <source>
        <strain evidence="4">MAG_39</strain>
    </source>
</reference>
<gene>
    <name evidence="4" type="ORF">K8I29_14040</name>
</gene>
<feature type="domain" description="Coenzyme Q-binding protein COQ10 START" evidence="2">
    <location>
        <begin position="95"/>
        <end position="214"/>
    </location>
</feature>
<dbReference type="InterPro" id="IPR005031">
    <property type="entry name" value="COQ10_START"/>
</dbReference>
<evidence type="ECO:0000256" key="1">
    <source>
        <dbReference type="ARBA" id="ARBA00008918"/>
    </source>
</evidence>
<name>A0A953J6S4_9BACT</name>
<reference evidence="4" key="2">
    <citation type="submission" date="2021-08" db="EMBL/GenBank/DDBJ databases">
        <authorList>
            <person name="Dalcin Martins P."/>
        </authorList>
    </citation>
    <scope>NUCLEOTIDE SEQUENCE</scope>
    <source>
        <strain evidence="4">MAG_39</strain>
    </source>
</reference>
<proteinExistence type="inferred from homology"/>
<comment type="similarity">
    <text evidence="1">Belongs to the ribosome association toxin RatA family.</text>
</comment>